<dbReference type="PROSITE" id="PS00715">
    <property type="entry name" value="SIGMA70_1"/>
    <property type="match status" value="1"/>
</dbReference>
<dbReference type="InterPro" id="IPR000943">
    <property type="entry name" value="RNA_pol_sigma70"/>
</dbReference>
<evidence type="ECO:0000256" key="1">
    <source>
        <dbReference type="ARBA" id="ARBA00007788"/>
    </source>
</evidence>
<comment type="function">
    <text evidence="6">Sigma factors are initiation factors that promote the attachment of RNA polymerase to specific initiation sites and are then released.</text>
</comment>
<organism evidence="9 10">
    <name type="scientific">Candidatus Odyssella acanthamoebae</name>
    <dbReference type="NCBI Taxonomy" id="91604"/>
    <lineage>
        <taxon>Bacteria</taxon>
        <taxon>Pseudomonadati</taxon>
        <taxon>Pseudomonadota</taxon>
        <taxon>Alphaproteobacteria</taxon>
        <taxon>Holosporales</taxon>
        <taxon>Candidatus Paracaedibacteraceae</taxon>
        <taxon>Candidatus Odyssella</taxon>
    </lineage>
</organism>
<evidence type="ECO:0000259" key="7">
    <source>
        <dbReference type="PROSITE" id="PS00715"/>
    </source>
</evidence>
<dbReference type="Pfam" id="PF04542">
    <property type="entry name" value="Sigma70_r2"/>
    <property type="match status" value="1"/>
</dbReference>
<feature type="domain" description="RNA polymerase sigma-70" evidence="8">
    <location>
        <begin position="248"/>
        <end position="274"/>
    </location>
</feature>
<dbReference type="NCBIfam" id="TIGR02937">
    <property type="entry name" value="sigma70-ECF"/>
    <property type="match status" value="1"/>
</dbReference>
<dbReference type="AlphaFoldDB" id="A0A077B2D7"/>
<dbReference type="GO" id="GO:0016987">
    <property type="term" value="F:sigma factor activity"/>
    <property type="evidence" value="ECO:0007669"/>
    <property type="project" value="UniProtKB-KW"/>
</dbReference>
<evidence type="ECO:0000256" key="6">
    <source>
        <dbReference type="RuleBase" id="RU362124"/>
    </source>
</evidence>
<evidence type="ECO:0000256" key="4">
    <source>
        <dbReference type="ARBA" id="ARBA00023125"/>
    </source>
</evidence>
<dbReference type="InterPro" id="IPR013324">
    <property type="entry name" value="RNA_pol_sigma_r3/r4-like"/>
</dbReference>
<proteinExistence type="inferred from homology"/>
<dbReference type="InterPro" id="IPR007630">
    <property type="entry name" value="RNA_pol_sigma70_r4"/>
</dbReference>
<dbReference type="STRING" id="91604.ID47_11080"/>
<dbReference type="Pfam" id="PF04545">
    <property type="entry name" value="Sigma70_r4"/>
    <property type="match status" value="1"/>
</dbReference>
<dbReference type="GO" id="GO:0006352">
    <property type="term" value="P:DNA-templated transcription initiation"/>
    <property type="evidence" value="ECO:0007669"/>
    <property type="project" value="InterPro"/>
</dbReference>
<gene>
    <name evidence="9" type="ORF">ID47_11080</name>
</gene>
<dbReference type="PANTHER" id="PTHR30376:SF3">
    <property type="entry name" value="RNA POLYMERASE SIGMA FACTOR RPOH"/>
    <property type="match status" value="1"/>
</dbReference>
<evidence type="ECO:0000313" key="10">
    <source>
        <dbReference type="Proteomes" id="UP000028926"/>
    </source>
</evidence>
<keyword evidence="2 6" id="KW-0805">Transcription regulation</keyword>
<dbReference type="KEGG" id="paca:ID47_11080"/>
<dbReference type="HOGENOM" id="CLU_014793_3_5_5"/>
<dbReference type="GO" id="GO:0003677">
    <property type="term" value="F:DNA binding"/>
    <property type="evidence" value="ECO:0007669"/>
    <property type="project" value="UniProtKB-KW"/>
</dbReference>
<accession>A0A077B2D7</accession>
<evidence type="ECO:0000259" key="8">
    <source>
        <dbReference type="PROSITE" id="PS00716"/>
    </source>
</evidence>
<dbReference type="Gene3D" id="1.20.140.160">
    <property type="match status" value="1"/>
</dbReference>
<dbReference type="eggNOG" id="COG0568">
    <property type="taxonomic scope" value="Bacteria"/>
</dbReference>
<keyword evidence="5 6" id="KW-0804">Transcription</keyword>
<keyword evidence="4 6" id="KW-0238">DNA-binding</keyword>
<dbReference type="EMBL" id="CP008941">
    <property type="protein sequence ID" value="AIK97155.1"/>
    <property type="molecule type" value="Genomic_DNA"/>
</dbReference>
<dbReference type="NCBIfam" id="NF005143">
    <property type="entry name" value="PRK06596.1"/>
    <property type="match status" value="1"/>
</dbReference>
<dbReference type="Proteomes" id="UP000028926">
    <property type="component" value="Chromosome"/>
</dbReference>
<dbReference type="PIRSF" id="PIRSF000770">
    <property type="entry name" value="RNA_pol_sigma-SigE/K"/>
    <property type="match status" value="1"/>
</dbReference>
<evidence type="ECO:0000256" key="2">
    <source>
        <dbReference type="ARBA" id="ARBA00023015"/>
    </source>
</evidence>
<dbReference type="PRINTS" id="PR00046">
    <property type="entry name" value="SIGMA70FCT"/>
</dbReference>
<keyword evidence="3 6" id="KW-0731">Sigma factor</keyword>
<evidence type="ECO:0000313" key="9">
    <source>
        <dbReference type="EMBL" id="AIK97155.1"/>
    </source>
</evidence>
<dbReference type="CDD" id="cd06171">
    <property type="entry name" value="Sigma70_r4"/>
    <property type="match status" value="1"/>
</dbReference>
<dbReference type="InterPro" id="IPR014284">
    <property type="entry name" value="RNA_pol_sigma-70_dom"/>
</dbReference>
<dbReference type="InterPro" id="IPR013325">
    <property type="entry name" value="RNA_pol_sigma_r2"/>
</dbReference>
<dbReference type="InterPro" id="IPR050813">
    <property type="entry name" value="Sigma-70_Factor"/>
</dbReference>
<keyword evidence="10" id="KW-1185">Reference proteome</keyword>
<evidence type="ECO:0000256" key="3">
    <source>
        <dbReference type="ARBA" id="ARBA00023082"/>
    </source>
</evidence>
<dbReference type="InterPro" id="IPR007627">
    <property type="entry name" value="RNA_pol_sigma70_r2"/>
</dbReference>
<dbReference type="PROSITE" id="PS00716">
    <property type="entry name" value="SIGMA70_2"/>
    <property type="match status" value="1"/>
</dbReference>
<dbReference type="NCBIfam" id="NF005693">
    <property type="entry name" value="PRK07500.1"/>
    <property type="match status" value="1"/>
</dbReference>
<feature type="domain" description="RNA polymerase sigma-70" evidence="7">
    <location>
        <begin position="72"/>
        <end position="85"/>
    </location>
</feature>
<dbReference type="PANTHER" id="PTHR30376">
    <property type="entry name" value="SIGMA FACTOR RPOH HEAT SHOCK RELATED"/>
    <property type="match status" value="1"/>
</dbReference>
<dbReference type="Gene3D" id="1.20.120.1810">
    <property type="match status" value="1"/>
</dbReference>
<dbReference type="SUPFAM" id="SSF88946">
    <property type="entry name" value="Sigma2 domain of RNA polymerase sigma factors"/>
    <property type="match status" value="1"/>
</dbReference>
<evidence type="ECO:0000256" key="5">
    <source>
        <dbReference type="ARBA" id="ARBA00023163"/>
    </source>
</evidence>
<protein>
    <recommendedName>
        <fullName evidence="6">RNA polymerase sigma factor</fullName>
    </recommendedName>
</protein>
<name>A0A077B2D7_9PROT</name>
<sequence>MYGDHQTQKADLAYVRGVMNQPVLSREKEMELATAWREKGDEHALHDLTKAYSRLVVATATRFRHYGLPIGDLIQEGNVGLMQAAERFEPERDVRFSTYAKWWIRSFIQDYILKNWSIVRTGSTSAQKQLFFNLRRLRAQLASVTTDHLAPQDRQKIADILKVSVREVETMENRLAAHDLSLSNPIGEESHEDWVDTLADEGPSPETEALEEYDRCVRRHWLEASLRQLPIRERQIIQCRHLTDTPLTLEQIGDLMNISKERVRQLETRALRKMKHHLTRNIHDVKDVLW</sequence>
<comment type="similarity">
    <text evidence="1 6">Belongs to the sigma-70 factor family.</text>
</comment>
<reference evidence="9 10" key="1">
    <citation type="submission" date="2014-07" db="EMBL/GenBank/DDBJ databases">
        <title>Comparative genomic insights into amoeba endosymbionts belonging to the families of Holosporaceae and Candidatus Midichloriaceae within Rickettsiales.</title>
        <authorList>
            <person name="Wang Z."/>
            <person name="Wu M."/>
        </authorList>
    </citation>
    <scope>NUCLEOTIDE SEQUENCE [LARGE SCALE GENOMIC DNA]</scope>
    <source>
        <strain evidence="9">PRA3</strain>
    </source>
</reference>
<dbReference type="SUPFAM" id="SSF88659">
    <property type="entry name" value="Sigma3 and sigma4 domains of RNA polymerase sigma factors"/>
    <property type="match status" value="1"/>
</dbReference>